<name>A0A6J3LTM4_9PEZI</name>
<sequence length="293" mass="33304">MDKSSHSNIDLPEKQSSEYSRHLLSEDGESASDQDFEQQIRRKPRRSNGTIAIILATSAVSILLGIVIGHYSPQSRNLDRVCLQRTSRESPITPDVQIEWHTTRFNGSLLKETPFRQSAGPDVDAAWASLGIDYRSVAVPLDQAERVGLRQDQVKIREEHGGGYPANVEGLHQLHCLNLLRQGLWFNFEHYQAQGKGPFANTDYILRKHVTHCLDIIRQQLMCTVDVGVLGQVWFQPVSADEPEAYVDFNTEHVCRNFEAVRQWAEEHQIPAMVPPDFLEPPKEGDRIYRTIP</sequence>
<dbReference type="Proteomes" id="UP000504637">
    <property type="component" value="Unplaced"/>
</dbReference>
<organism evidence="5">
    <name type="scientific">Dissoconium aciculare CBS 342.82</name>
    <dbReference type="NCBI Taxonomy" id="1314786"/>
    <lineage>
        <taxon>Eukaryota</taxon>
        <taxon>Fungi</taxon>
        <taxon>Dikarya</taxon>
        <taxon>Ascomycota</taxon>
        <taxon>Pezizomycotina</taxon>
        <taxon>Dothideomycetes</taxon>
        <taxon>Dothideomycetidae</taxon>
        <taxon>Mycosphaerellales</taxon>
        <taxon>Dissoconiaceae</taxon>
        <taxon>Dissoconium</taxon>
    </lineage>
</organism>
<evidence type="ECO:0000256" key="1">
    <source>
        <dbReference type="ARBA" id="ARBA00035112"/>
    </source>
</evidence>
<keyword evidence="3" id="KW-1133">Transmembrane helix</keyword>
<dbReference type="GeneID" id="54360482"/>
<keyword evidence="3" id="KW-0472">Membrane</keyword>
<comment type="similarity">
    <text evidence="1">Belongs to the ustYa family.</text>
</comment>
<gene>
    <name evidence="5" type="ORF">K489DRAFT_363478</name>
</gene>
<protein>
    <submittedName>
        <fullName evidence="5">Tat pathway signal sequence</fullName>
    </submittedName>
</protein>
<dbReference type="RefSeq" id="XP_033456177.1">
    <property type="nucleotide sequence ID" value="XM_033602682.1"/>
</dbReference>
<reference evidence="5" key="3">
    <citation type="submission" date="2025-08" db="UniProtKB">
        <authorList>
            <consortium name="RefSeq"/>
        </authorList>
    </citation>
    <scope>IDENTIFICATION</scope>
    <source>
        <strain evidence="5">CBS 342.82</strain>
    </source>
</reference>
<feature type="region of interest" description="Disordered" evidence="2">
    <location>
        <begin position="1"/>
        <end position="43"/>
    </location>
</feature>
<evidence type="ECO:0000313" key="4">
    <source>
        <dbReference type="Proteomes" id="UP000504637"/>
    </source>
</evidence>
<dbReference type="PANTHER" id="PTHR33365">
    <property type="entry name" value="YALI0B05434P"/>
    <property type="match status" value="1"/>
</dbReference>
<dbReference type="AlphaFoldDB" id="A0A6J3LTM4"/>
<feature type="transmembrane region" description="Helical" evidence="3">
    <location>
        <begin position="51"/>
        <end position="71"/>
    </location>
</feature>
<proteinExistence type="inferred from homology"/>
<dbReference type="Pfam" id="PF11807">
    <property type="entry name" value="UstYa"/>
    <property type="match status" value="1"/>
</dbReference>
<reference evidence="5" key="1">
    <citation type="submission" date="2020-01" db="EMBL/GenBank/DDBJ databases">
        <authorList>
            <consortium name="DOE Joint Genome Institute"/>
            <person name="Haridas S."/>
            <person name="Albert R."/>
            <person name="Binder M."/>
            <person name="Bloem J."/>
            <person name="Labutti K."/>
            <person name="Salamov A."/>
            <person name="Andreopoulos B."/>
            <person name="Baker S.E."/>
            <person name="Barry K."/>
            <person name="Bills G."/>
            <person name="Bluhm B.H."/>
            <person name="Cannon C."/>
            <person name="Castanera R."/>
            <person name="Culley D.E."/>
            <person name="Daum C."/>
            <person name="Ezra D."/>
            <person name="Gonzalez J.B."/>
            <person name="Henrissat B."/>
            <person name="Kuo A."/>
            <person name="Liang C."/>
            <person name="Lipzen A."/>
            <person name="Lutzoni F."/>
            <person name="Magnuson J."/>
            <person name="Mondo S."/>
            <person name="Nolan M."/>
            <person name="Ohm R."/>
            <person name="Pangilinan J."/>
            <person name="Park H.-J."/>
            <person name="Ramirez L."/>
            <person name="Alfaro M."/>
            <person name="Sun H."/>
            <person name="Tritt A."/>
            <person name="Yoshinaga Y."/>
            <person name="Zwiers L.-H."/>
            <person name="Turgeon B.G."/>
            <person name="Goodwin S.B."/>
            <person name="Spatafora J.W."/>
            <person name="Crous P.W."/>
            <person name="Grigoriev I.V."/>
        </authorList>
    </citation>
    <scope>NUCLEOTIDE SEQUENCE</scope>
    <source>
        <strain evidence="5">CBS 342.82</strain>
    </source>
</reference>
<feature type="compositionally biased region" description="Basic and acidic residues" evidence="2">
    <location>
        <begin position="1"/>
        <end position="25"/>
    </location>
</feature>
<evidence type="ECO:0000313" key="5">
    <source>
        <dbReference type="RefSeq" id="XP_033456177.1"/>
    </source>
</evidence>
<dbReference type="InterPro" id="IPR021765">
    <property type="entry name" value="UstYa-like"/>
</dbReference>
<keyword evidence="4" id="KW-1185">Reference proteome</keyword>
<feature type="compositionally biased region" description="Acidic residues" evidence="2">
    <location>
        <begin position="26"/>
        <end position="36"/>
    </location>
</feature>
<dbReference type="OrthoDB" id="3687641at2759"/>
<dbReference type="PANTHER" id="PTHR33365:SF13">
    <property type="entry name" value="TAT PATHWAY SIGNAL SEQUENCE"/>
    <property type="match status" value="1"/>
</dbReference>
<accession>A0A6J3LTM4</accession>
<keyword evidence="3" id="KW-0812">Transmembrane</keyword>
<dbReference type="GO" id="GO:0043386">
    <property type="term" value="P:mycotoxin biosynthetic process"/>
    <property type="evidence" value="ECO:0007669"/>
    <property type="project" value="InterPro"/>
</dbReference>
<reference evidence="5" key="2">
    <citation type="submission" date="2020-04" db="EMBL/GenBank/DDBJ databases">
        <authorList>
            <consortium name="NCBI Genome Project"/>
        </authorList>
    </citation>
    <scope>NUCLEOTIDE SEQUENCE</scope>
    <source>
        <strain evidence="5">CBS 342.82</strain>
    </source>
</reference>
<evidence type="ECO:0000256" key="2">
    <source>
        <dbReference type="SAM" id="MobiDB-lite"/>
    </source>
</evidence>
<evidence type="ECO:0000256" key="3">
    <source>
        <dbReference type="SAM" id="Phobius"/>
    </source>
</evidence>